<evidence type="ECO:0000313" key="4">
    <source>
        <dbReference type="Proteomes" id="UP000241890"/>
    </source>
</evidence>
<comment type="caution">
    <text evidence="3">The sequence shown here is derived from an EMBL/GenBank/DDBJ whole genome shotgun (WGS) entry which is preliminary data.</text>
</comment>
<proteinExistence type="predicted"/>
<dbReference type="AlphaFoldDB" id="A0A2R5G9V0"/>
<evidence type="ECO:0000313" key="3">
    <source>
        <dbReference type="EMBL" id="GBG27345.1"/>
    </source>
</evidence>
<dbReference type="Proteomes" id="UP000241890">
    <property type="component" value="Unassembled WGS sequence"/>
</dbReference>
<feature type="domain" description="LRRK2 ARM repeat" evidence="2">
    <location>
        <begin position="134"/>
        <end position="326"/>
    </location>
</feature>
<protein>
    <recommendedName>
        <fullName evidence="2">LRRK2 ARM repeat domain-containing protein</fullName>
    </recommendedName>
</protein>
<evidence type="ECO:0000256" key="1">
    <source>
        <dbReference type="SAM" id="Phobius"/>
    </source>
</evidence>
<evidence type="ECO:0000259" key="2">
    <source>
        <dbReference type="Pfam" id="PF23744"/>
    </source>
</evidence>
<keyword evidence="4" id="KW-1185">Reference proteome</keyword>
<reference evidence="3 4" key="1">
    <citation type="submission" date="2017-12" db="EMBL/GenBank/DDBJ databases">
        <title>Sequencing, de novo assembly and annotation of complete genome of a new Thraustochytrid species, strain FCC1311.</title>
        <authorList>
            <person name="Sedici K."/>
            <person name="Godart F."/>
            <person name="Aiese Cigliano R."/>
            <person name="Sanseverino W."/>
            <person name="Barakat M."/>
            <person name="Ortet P."/>
            <person name="Marechal E."/>
            <person name="Cagnac O."/>
            <person name="Amato A."/>
        </authorList>
    </citation>
    <scope>NUCLEOTIDE SEQUENCE [LARGE SCALE GENOMIC DNA]</scope>
</reference>
<organism evidence="3 4">
    <name type="scientific">Hondaea fermentalgiana</name>
    <dbReference type="NCBI Taxonomy" id="2315210"/>
    <lineage>
        <taxon>Eukaryota</taxon>
        <taxon>Sar</taxon>
        <taxon>Stramenopiles</taxon>
        <taxon>Bigyra</taxon>
        <taxon>Labyrinthulomycetes</taxon>
        <taxon>Thraustochytrida</taxon>
        <taxon>Thraustochytriidae</taxon>
        <taxon>Hondaea</taxon>
    </lineage>
</organism>
<sequence length="381" mass="41483">MVEIETLADDTSEHEGLLARRKRLQRRQQEIAAHIPRWLPSRSFLVQNLRDGEATILSPSGVVNLAIAAFALLSLFATFFLGSTKYGVFIAIPTGIYTAAWLLYPMVEPSDGSRRAVHVMTKHPYLRQAQLEGSETLFSLSRENSVSKRKSLIADGAMEALLDAAILHESDAAIVARALAVVGTLAKDASTATDLVDDEAVEFILHFMQTHLRRESVQKHSMTALVALLVVTNEGEGKGTADEARARALDANAVVIVCRAMDAHIKVARVQQWGSLLLSHLTDARSGGAEPLHKGGVVQQVVKTLENHATAEPIQQIGVGLLAKCLTANPENPLFRKRVAALKESNPRILELVQEAQTRFPKSPGIQDFGARILHDVALVL</sequence>
<dbReference type="InParanoid" id="A0A2R5G9V0"/>
<dbReference type="InterPro" id="IPR056597">
    <property type="entry name" value="ARM_LRRK2"/>
</dbReference>
<keyword evidence="1" id="KW-0812">Transmembrane</keyword>
<dbReference type="EMBL" id="BEYU01000029">
    <property type="protein sequence ID" value="GBG27345.1"/>
    <property type="molecule type" value="Genomic_DNA"/>
</dbReference>
<keyword evidence="1" id="KW-0472">Membrane</keyword>
<feature type="transmembrane region" description="Helical" evidence="1">
    <location>
        <begin position="88"/>
        <end position="107"/>
    </location>
</feature>
<name>A0A2R5G9V0_9STRA</name>
<dbReference type="Pfam" id="PF23744">
    <property type="entry name" value="ARM_LRRK2"/>
    <property type="match status" value="1"/>
</dbReference>
<gene>
    <name evidence="3" type="ORF">FCC1311_035672</name>
</gene>
<dbReference type="Gene3D" id="1.25.10.10">
    <property type="entry name" value="Leucine-rich Repeat Variant"/>
    <property type="match status" value="1"/>
</dbReference>
<keyword evidence="1" id="KW-1133">Transmembrane helix</keyword>
<feature type="transmembrane region" description="Helical" evidence="1">
    <location>
        <begin position="62"/>
        <end position="81"/>
    </location>
</feature>
<dbReference type="InterPro" id="IPR011989">
    <property type="entry name" value="ARM-like"/>
</dbReference>
<accession>A0A2R5G9V0</accession>
<dbReference type="SUPFAM" id="SSF48371">
    <property type="entry name" value="ARM repeat"/>
    <property type="match status" value="1"/>
</dbReference>
<dbReference type="InterPro" id="IPR016024">
    <property type="entry name" value="ARM-type_fold"/>
</dbReference>